<organism evidence="1 2">
    <name type="scientific">Bacteroides uniformis</name>
    <dbReference type="NCBI Taxonomy" id="820"/>
    <lineage>
        <taxon>Bacteria</taxon>
        <taxon>Pseudomonadati</taxon>
        <taxon>Bacteroidota</taxon>
        <taxon>Bacteroidia</taxon>
        <taxon>Bacteroidales</taxon>
        <taxon>Bacteroidaceae</taxon>
        <taxon>Bacteroides</taxon>
    </lineage>
</organism>
<evidence type="ECO:0000313" key="2">
    <source>
        <dbReference type="Proteomes" id="UP000286114"/>
    </source>
</evidence>
<name>A0A413WXY6_BACUN</name>
<dbReference type="AlphaFoldDB" id="A0A413WXY6"/>
<dbReference type="EMBL" id="QSHA01000027">
    <property type="protein sequence ID" value="RHB67807.1"/>
    <property type="molecule type" value="Genomic_DNA"/>
</dbReference>
<dbReference type="RefSeq" id="WP_220399877.1">
    <property type="nucleotide sequence ID" value="NZ_QSHA01000027.1"/>
</dbReference>
<accession>A0A413WXY6</accession>
<dbReference type="Proteomes" id="UP000286114">
    <property type="component" value="Unassembled WGS sequence"/>
</dbReference>
<evidence type="ECO:0000313" key="1">
    <source>
        <dbReference type="EMBL" id="RHB67807.1"/>
    </source>
</evidence>
<gene>
    <name evidence="1" type="ORF">DW873_18855</name>
</gene>
<feature type="non-terminal residue" evidence="1">
    <location>
        <position position="1"/>
    </location>
</feature>
<reference evidence="1 2" key="1">
    <citation type="submission" date="2018-08" db="EMBL/GenBank/DDBJ databases">
        <title>A genome reference for cultivated species of the human gut microbiota.</title>
        <authorList>
            <person name="Zou Y."/>
            <person name="Xue W."/>
            <person name="Luo G."/>
        </authorList>
    </citation>
    <scope>NUCLEOTIDE SEQUENCE [LARGE SCALE GENOMIC DNA]</scope>
    <source>
        <strain evidence="1 2">AM39-1</strain>
    </source>
</reference>
<sequence>KQEMSDKDTSCYIYTCRMGMHTALTHCIGTQFFLFSLPFSQRNTENGQGDGLEKPHEPASAGFFQNRTCAALDGYGVWSYFCYRKREVNR</sequence>
<proteinExistence type="predicted"/>
<protein>
    <submittedName>
        <fullName evidence="1">Uncharacterized protein</fullName>
    </submittedName>
</protein>
<comment type="caution">
    <text evidence="1">The sequence shown here is derived from an EMBL/GenBank/DDBJ whole genome shotgun (WGS) entry which is preliminary data.</text>
</comment>